<dbReference type="EMBL" id="JABSTQ010009502">
    <property type="protein sequence ID" value="KAG0428605.1"/>
    <property type="molecule type" value="Genomic_DNA"/>
</dbReference>
<evidence type="ECO:0000313" key="2">
    <source>
        <dbReference type="Proteomes" id="UP000805193"/>
    </source>
</evidence>
<feature type="non-terminal residue" evidence="1">
    <location>
        <position position="1"/>
    </location>
</feature>
<name>A0AC60Q4A5_IXOPE</name>
<keyword evidence="2" id="KW-1185">Reference proteome</keyword>
<proteinExistence type="predicted"/>
<accession>A0AC60Q4A5</accession>
<sequence>TPVYEKQGPKWCIASPGGPRRVQTYPGLGSTTRMPFSPDTGKPRTARRGRENPHGSGSKVTPLTKHLLSQQKQGEGPDGKDGQMTLAWVNQMILYEKVTSSPCTKADAPRTEVRTHPDSCDPRGRERRVEMASSSLSQEDVDHELEVQSSRRTRIRTARANAVARGALAMRECSAGDCDSGAALGACPEGSQVAPEQHDASPKPCARAKDKRCPPRPNHPNKCKAQRERRKLREKRRSTGVVHLQSTESTGGSTGEEEEELLSMSAETRRNTALNEVPHEAGFAGPADGQAPQEVKNTTKAYPTRNNKSPSDLDADDEDNQDYDSAVNQSDSALSLAQDSNHSSGPTSSSTGGGAHLPPKPQGGLSNGTWEAMQRKDEALERSREESRNLVQLVREKEVRIHNLERKVLALTKELSEVTAENRELREMNSALLDGVPLSTEPAAK</sequence>
<reference evidence="1 2" key="1">
    <citation type="journal article" date="2020" name="Cell">
        <title>Large-Scale Comparative Analyses of Tick Genomes Elucidate Their Genetic Diversity and Vector Capacities.</title>
        <authorList>
            <consortium name="Tick Genome and Microbiome Consortium (TIGMIC)"/>
            <person name="Jia N."/>
            <person name="Wang J."/>
            <person name="Shi W."/>
            <person name="Du L."/>
            <person name="Sun Y."/>
            <person name="Zhan W."/>
            <person name="Jiang J.F."/>
            <person name="Wang Q."/>
            <person name="Zhang B."/>
            <person name="Ji P."/>
            <person name="Bell-Sakyi L."/>
            <person name="Cui X.M."/>
            <person name="Yuan T.T."/>
            <person name="Jiang B.G."/>
            <person name="Yang W.F."/>
            <person name="Lam T.T."/>
            <person name="Chang Q.C."/>
            <person name="Ding S.J."/>
            <person name="Wang X.J."/>
            <person name="Zhu J.G."/>
            <person name="Ruan X.D."/>
            <person name="Zhao L."/>
            <person name="Wei J.T."/>
            <person name="Ye R.Z."/>
            <person name="Que T.C."/>
            <person name="Du C.H."/>
            <person name="Zhou Y.H."/>
            <person name="Cheng J.X."/>
            <person name="Dai P.F."/>
            <person name="Guo W.B."/>
            <person name="Han X.H."/>
            <person name="Huang E.J."/>
            <person name="Li L.F."/>
            <person name="Wei W."/>
            <person name="Gao Y.C."/>
            <person name="Liu J.Z."/>
            <person name="Shao H.Z."/>
            <person name="Wang X."/>
            <person name="Wang C.C."/>
            <person name="Yang T.C."/>
            <person name="Huo Q.B."/>
            <person name="Li W."/>
            <person name="Chen H.Y."/>
            <person name="Chen S.E."/>
            <person name="Zhou L.G."/>
            <person name="Ni X.B."/>
            <person name="Tian J.H."/>
            <person name="Sheng Y."/>
            <person name="Liu T."/>
            <person name="Pan Y.S."/>
            <person name="Xia L.Y."/>
            <person name="Li J."/>
            <person name="Zhao F."/>
            <person name="Cao W.C."/>
        </authorList>
    </citation>
    <scope>NUCLEOTIDE SEQUENCE [LARGE SCALE GENOMIC DNA]</scope>
    <source>
        <strain evidence="1">Iper-2018</strain>
    </source>
</reference>
<comment type="caution">
    <text evidence="1">The sequence shown here is derived from an EMBL/GenBank/DDBJ whole genome shotgun (WGS) entry which is preliminary data.</text>
</comment>
<organism evidence="1 2">
    <name type="scientific">Ixodes persulcatus</name>
    <name type="common">Taiga tick</name>
    <dbReference type="NCBI Taxonomy" id="34615"/>
    <lineage>
        <taxon>Eukaryota</taxon>
        <taxon>Metazoa</taxon>
        <taxon>Ecdysozoa</taxon>
        <taxon>Arthropoda</taxon>
        <taxon>Chelicerata</taxon>
        <taxon>Arachnida</taxon>
        <taxon>Acari</taxon>
        <taxon>Parasitiformes</taxon>
        <taxon>Ixodida</taxon>
        <taxon>Ixodoidea</taxon>
        <taxon>Ixodidae</taxon>
        <taxon>Ixodinae</taxon>
        <taxon>Ixodes</taxon>
    </lineage>
</organism>
<evidence type="ECO:0000313" key="1">
    <source>
        <dbReference type="EMBL" id="KAG0428605.1"/>
    </source>
</evidence>
<protein>
    <submittedName>
        <fullName evidence="1">Uncharacterized protein</fullName>
    </submittedName>
</protein>
<dbReference type="Proteomes" id="UP000805193">
    <property type="component" value="Unassembled WGS sequence"/>
</dbReference>
<gene>
    <name evidence="1" type="ORF">HPB47_024417</name>
</gene>